<dbReference type="PANTHER" id="PTHR23003">
    <property type="entry name" value="RNA RECOGNITION MOTIF RRM DOMAIN CONTAINING PROTEIN"/>
    <property type="match status" value="1"/>
</dbReference>
<dbReference type="PANTHER" id="PTHR23003:SF51">
    <property type="entry name" value="SERINE-ARGININE PROTEIN 55"/>
    <property type="match status" value="1"/>
</dbReference>
<dbReference type="OrthoDB" id="1099063at2759"/>
<evidence type="ECO:0000313" key="13">
    <source>
        <dbReference type="Proteomes" id="UP000828390"/>
    </source>
</evidence>
<dbReference type="CDD" id="cd12337">
    <property type="entry name" value="RRM1_SRSF4_like"/>
    <property type="match status" value="1"/>
</dbReference>
<reference evidence="12" key="1">
    <citation type="journal article" date="2019" name="bioRxiv">
        <title>The Genome of the Zebra Mussel, Dreissena polymorpha: A Resource for Invasive Species Research.</title>
        <authorList>
            <person name="McCartney M.A."/>
            <person name="Auch B."/>
            <person name="Kono T."/>
            <person name="Mallez S."/>
            <person name="Zhang Y."/>
            <person name="Obille A."/>
            <person name="Becker A."/>
            <person name="Abrahante J.E."/>
            <person name="Garbe J."/>
            <person name="Badalamenti J.P."/>
            <person name="Herman A."/>
            <person name="Mangelson H."/>
            <person name="Liachko I."/>
            <person name="Sullivan S."/>
            <person name="Sone E.D."/>
            <person name="Koren S."/>
            <person name="Silverstein K.A.T."/>
            <person name="Beckman K.B."/>
            <person name="Gohl D.M."/>
        </authorList>
    </citation>
    <scope>NUCLEOTIDE SEQUENCE</scope>
    <source>
        <strain evidence="12">Duluth1</strain>
        <tissue evidence="12">Whole animal</tissue>
    </source>
</reference>
<evidence type="ECO:0000256" key="2">
    <source>
        <dbReference type="ARBA" id="ARBA00010269"/>
    </source>
</evidence>
<reference evidence="12" key="2">
    <citation type="submission" date="2020-11" db="EMBL/GenBank/DDBJ databases">
        <authorList>
            <person name="McCartney M.A."/>
            <person name="Auch B."/>
            <person name="Kono T."/>
            <person name="Mallez S."/>
            <person name="Becker A."/>
            <person name="Gohl D.M."/>
            <person name="Silverstein K.A.T."/>
            <person name="Koren S."/>
            <person name="Bechman K.B."/>
            <person name="Herman A."/>
            <person name="Abrahante J.E."/>
            <person name="Garbe J."/>
        </authorList>
    </citation>
    <scope>NUCLEOTIDE SEQUENCE</scope>
    <source>
        <strain evidence="12">Duluth1</strain>
        <tissue evidence="12">Whole animal</tissue>
    </source>
</reference>
<comment type="subcellular location">
    <subcellularLocation>
        <location evidence="1">Nucleus</location>
    </subcellularLocation>
</comment>
<protein>
    <recommendedName>
        <fullName evidence="11">RRM domain-containing protein</fullName>
    </recommendedName>
</protein>
<dbReference type="InterPro" id="IPR000504">
    <property type="entry name" value="RRM_dom"/>
</dbReference>
<feature type="compositionally biased region" description="Basic and acidic residues" evidence="10">
    <location>
        <begin position="227"/>
        <end position="242"/>
    </location>
</feature>
<keyword evidence="8" id="KW-0539">Nucleus</keyword>
<dbReference type="GO" id="GO:0008380">
    <property type="term" value="P:RNA splicing"/>
    <property type="evidence" value="ECO:0007669"/>
    <property type="project" value="UniProtKB-KW"/>
</dbReference>
<dbReference type="SUPFAM" id="SSF54928">
    <property type="entry name" value="RNA-binding domain, RBD"/>
    <property type="match status" value="1"/>
</dbReference>
<dbReference type="GO" id="GO:0006397">
    <property type="term" value="P:mRNA processing"/>
    <property type="evidence" value="ECO:0007669"/>
    <property type="project" value="UniProtKB-KW"/>
</dbReference>
<dbReference type="EMBL" id="JAIWYP010000003">
    <property type="protein sequence ID" value="KAH3854272.1"/>
    <property type="molecule type" value="Genomic_DNA"/>
</dbReference>
<dbReference type="AlphaFoldDB" id="A0A9D4L936"/>
<dbReference type="PROSITE" id="PS50102">
    <property type="entry name" value="RRM"/>
    <property type="match status" value="2"/>
</dbReference>
<proteinExistence type="inferred from homology"/>
<feature type="region of interest" description="Disordered" evidence="10">
    <location>
        <begin position="210"/>
        <end position="268"/>
    </location>
</feature>
<keyword evidence="5" id="KW-0677">Repeat</keyword>
<feature type="domain" description="RRM" evidence="11">
    <location>
        <begin position="142"/>
        <end position="211"/>
    </location>
</feature>
<dbReference type="FunFam" id="3.30.70.330:FF:000028">
    <property type="entry name" value="Putative serine/arginine-rich splicing factor 4"/>
    <property type="match status" value="1"/>
</dbReference>
<dbReference type="FunFam" id="3.30.70.330:FF:000420">
    <property type="entry name" value="serine-arginine protein 55 isoform X1"/>
    <property type="match status" value="1"/>
</dbReference>
<keyword evidence="7" id="KW-0508">mRNA splicing</keyword>
<dbReference type="GO" id="GO:0003729">
    <property type="term" value="F:mRNA binding"/>
    <property type="evidence" value="ECO:0007669"/>
    <property type="project" value="TreeGrafter"/>
</dbReference>
<organism evidence="12 13">
    <name type="scientific">Dreissena polymorpha</name>
    <name type="common">Zebra mussel</name>
    <name type="synonym">Mytilus polymorpha</name>
    <dbReference type="NCBI Taxonomy" id="45954"/>
    <lineage>
        <taxon>Eukaryota</taxon>
        <taxon>Metazoa</taxon>
        <taxon>Spiralia</taxon>
        <taxon>Lophotrochozoa</taxon>
        <taxon>Mollusca</taxon>
        <taxon>Bivalvia</taxon>
        <taxon>Autobranchia</taxon>
        <taxon>Heteroconchia</taxon>
        <taxon>Euheterodonta</taxon>
        <taxon>Imparidentia</taxon>
        <taxon>Neoheterodontei</taxon>
        <taxon>Myida</taxon>
        <taxon>Dreissenoidea</taxon>
        <taxon>Dreissenidae</taxon>
        <taxon>Dreissena</taxon>
    </lineage>
</organism>
<gene>
    <name evidence="12" type="ORF">DPMN_096810</name>
</gene>
<feature type="compositionally biased region" description="Gly residues" evidence="10">
    <location>
        <begin position="114"/>
        <end position="129"/>
    </location>
</feature>
<accession>A0A9D4L936</accession>
<evidence type="ECO:0000256" key="6">
    <source>
        <dbReference type="ARBA" id="ARBA00022884"/>
    </source>
</evidence>
<dbReference type="Proteomes" id="UP000828390">
    <property type="component" value="Unassembled WGS sequence"/>
</dbReference>
<sequence>MSSGTRVYVGRIPGDAREKDLERFFKGYGRLREVLMKNGYSFVEFDDPRDADDAVYELNGKELMGERLIIEHARASRGRERGGPRGGGRYGDRGGYGGGGGGRYGDRGGRDRYGSGGGGGGGYGGGSAGGRSRFGPPQRTDYRLRVENLSSRASWQDLKDHMRNAGVEVSFADAHKQRTGEGVVEFTSESDMQRAIDKLDNTEINGKKIKLIEEGRGGGRGGSKGARRSDSRSRSRSEDSRSSRSSRSSSPPPKKRSRTKSGDDEEDD</sequence>
<feature type="domain" description="RRM" evidence="11">
    <location>
        <begin position="5"/>
        <end position="75"/>
    </location>
</feature>
<feature type="region of interest" description="Disordered" evidence="10">
    <location>
        <begin position="75"/>
        <end position="138"/>
    </location>
</feature>
<keyword evidence="4" id="KW-0507">mRNA processing</keyword>
<feature type="compositionally biased region" description="Gly residues" evidence="10">
    <location>
        <begin position="84"/>
        <end position="103"/>
    </location>
</feature>
<dbReference type="InterPro" id="IPR035979">
    <property type="entry name" value="RBD_domain_sf"/>
</dbReference>
<dbReference type="InterPro" id="IPR012677">
    <property type="entry name" value="Nucleotide-bd_a/b_plait_sf"/>
</dbReference>
<dbReference type="Pfam" id="PF00076">
    <property type="entry name" value="RRM_1"/>
    <property type="match status" value="2"/>
</dbReference>
<evidence type="ECO:0000256" key="3">
    <source>
        <dbReference type="ARBA" id="ARBA00022553"/>
    </source>
</evidence>
<evidence type="ECO:0000256" key="5">
    <source>
        <dbReference type="ARBA" id="ARBA00022737"/>
    </source>
</evidence>
<evidence type="ECO:0000256" key="7">
    <source>
        <dbReference type="ARBA" id="ARBA00023187"/>
    </source>
</evidence>
<comment type="similarity">
    <text evidence="2">Belongs to the splicing factor SR family.</text>
</comment>
<dbReference type="InterPro" id="IPR050374">
    <property type="entry name" value="RRT5_SRSF_SR"/>
</dbReference>
<keyword evidence="13" id="KW-1185">Reference proteome</keyword>
<dbReference type="GO" id="GO:0005634">
    <property type="term" value="C:nucleus"/>
    <property type="evidence" value="ECO:0007669"/>
    <property type="project" value="UniProtKB-SubCell"/>
</dbReference>
<evidence type="ECO:0000256" key="9">
    <source>
        <dbReference type="PROSITE-ProRule" id="PRU00176"/>
    </source>
</evidence>
<name>A0A9D4L936_DREPO</name>
<evidence type="ECO:0000313" key="12">
    <source>
        <dbReference type="EMBL" id="KAH3854272.1"/>
    </source>
</evidence>
<evidence type="ECO:0000256" key="8">
    <source>
        <dbReference type="ARBA" id="ARBA00023242"/>
    </source>
</evidence>
<dbReference type="Gene3D" id="3.30.70.330">
    <property type="match status" value="2"/>
</dbReference>
<evidence type="ECO:0000259" key="11">
    <source>
        <dbReference type="PROSITE" id="PS50102"/>
    </source>
</evidence>
<evidence type="ECO:0000256" key="1">
    <source>
        <dbReference type="ARBA" id="ARBA00004123"/>
    </source>
</evidence>
<dbReference type="GO" id="GO:0005737">
    <property type="term" value="C:cytoplasm"/>
    <property type="evidence" value="ECO:0007669"/>
    <property type="project" value="TreeGrafter"/>
</dbReference>
<evidence type="ECO:0000256" key="4">
    <source>
        <dbReference type="ARBA" id="ARBA00022664"/>
    </source>
</evidence>
<feature type="compositionally biased region" description="Basic and acidic residues" evidence="10">
    <location>
        <begin position="104"/>
        <end position="113"/>
    </location>
</feature>
<keyword evidence="6 9" id="KW-0694">RNA-binding</keyword>
<evidence type="ECO:0000256" key="10">
    <source>
        <dbReference type="SAM" id="MobiDB-lite"/>
    </source>
</evidence>
<comment type="caution">
    <text evidence="12">The sequence shown here is derived from an EMBL/GenBank/DDBJ whole genome shotgun (WGS) entry which is preliminary data.</text>
</comment>
<dbReference type="SMART" id="SM00360">
    <property type="entry name" value="RRM"/>
    <property type="match status" value="2"/>
</dbReference>
<keyword evidence="3" id="KW-0597">Phosphoprotein</keyword>